<dbReference type="CDD" id="cd01335">
    <property type="entry name" value="Radical_SAM"/>
    <property type="match status" value="1"/>
</dbReference>
<dbReference type="InterPro" id="IPR051198">
    <property type="entry name" value="BchE-like"/>
</dbReference>
<evidence type="ECO:0000256" key="3">
    <source>
        <dbReference type="ARBA" id="ARBA00022723"/>
    </source>
</evidence>
<dbReference type="SMART" id="SM00729">
    <property type="entry name" value="Elp3"/>
    <property type="match status" value="1"/>
</dbReference>
<evidence type="ECO:0000256" key="4">
    <source>
        <dbReference type="ARBA" id="ARBA00023004"/>
    </source>
</evidence>
<dbReference type="GO" id="GO:0046872">
    <property type="term" value="F:metal ion binding"/>
    <property type="evidence" value="ECO:0007669"/>
    <property type="project" value="UniProtKB-KW"/>
</dbReference>
<accession>A0A0F9BGR5</accession>
<evidence type="ECO:0000256" key="5">
    <source>
        <dbReference type="ARBA" id="ARBA00023014"/>
    </source>
</evidence>
<feature type="domain" description="B12-binding" evidence="6">
    <location>
        <begin position="3"/>
        <end position="150"/>
    </location>
</feature>
<dbReference type="Pfam" id="PF02310">
    <property type="entry name" value="B12-binding"/>
    <property type="match status" value="1"/>
</dbReference>
<dbReference type="SFLD" id="SFLDS00029">
    <property type="entry name" value="Radical_SAM"/>
    <property type="match status" value="1"/>
</dbReference>
<dbReference type="InterPro" id="IPR006638">
    <property type="entry name" value="Elp3/MiaA/NifB-like_rSAM"/>
</dbReference>
<comment type="cofactor">
    <cofactor evidence="1">
        <name>[4Fe-4S] cluster</name>
        <dbReference type="ChEBI" id="CHEBI:49883"/>
    </cofactor>
</comment>
<gene>
    <name evidence="8" type="ORF">LCGC14_2791580</name>
</gene>
<name>A0A0F9BGR5_9ZZZZ</name>
<dbReference type="SUPFAM" id="SSF52242">
    <property type="entry name" value="Cobalamin (vitamin B12)-binding domain"/>
    <property type="match status" value="1"/>
</dbReference>
<keyword evidence="2" id="KW-0949">S-adenosyl-L-methionine</keyword>
<proteinExistence type="predicted"/>
<keyword evidence="3" id="KW-0479">Metal-binding</keyword>
<dbReference type="GO" id="GO:0003824">
    <property type="term" value="F:catalytic activity"/>
    <property type="evidence" value="ECO:0007669"/>
    <property type="project" value="InterPro"/>
</dbReference>
<evidence type="ECO:0000259" key="6">
    <source>
        <dbReference type="PROSITE" id="PS51332"/>
    </source>
</evidence>
<dbReference type="InterPro" id="IPR006158">
    <property type="entry name" value="Cobalamin-bd"/>
</dbReference>
<dbReference type="AlphaFoldDB" id="A0A0F9BGR5"/>
<dbReference type="Gene3D" id="3.80.30.20">
    <property type="entry name" value="tm_1862 like domain"/>
    <property type="match status" value="1"/>
</dbReference>
<evidence type="ECO:0000256" key="2">
    <source>
        <dbReference type="ARBA" id="ARBA00022691"/>
    </source>
</evidence>
<dbReference type="PANTHER" id="PTHR43409:SF16">
    <property type="entry name" value="SLR0320 PROTEIN"/>
    <property type="match status" value="1"/>
</dbReference>
<dbReference type="GO" id="GO:0005829">
    <property type="term" value="C:cytosol"/>
    <property type="evidence" value="ECO:0007669"/>
    <property type="project" value="TreeGrafter"/>
</dbReference>
<dbReference type="Gene3D" id="3.40.50.280">
    <property type="entry name" value="Cobalamin-binding domain"/>
    <property type="match status" value="1"/>
</dbReference>
<evidence type="ECO:0000313" key="8">
    <source>
        <dbReference type="EMBL" id="KKK83616.1"/>
    </source>
</evidence>
<dbReference type="Pfam" id="PF04055">
    <property type="entry name" value="Radical_SAM"/>
    <property type="match status" value="1"/>
</dbReference>
<dbReference type="SFLD" id="SFLDG01123">
    <property type="entry name" value="methyltransferase_(Class_B)"/>
    <property type="match status" value="1"/>
</dbReference>
<dbReference type="InterPro" id="IPR034466">
    <property type="entry name" value="Methyltransferase_Class_B"/>
</dbReference>
<evidence type="ECO:0000256" key="1">
    <source>
        <dbReference type="ARBA" id="ARBA00001966"/>
    </source>
</evidence>
<dbReference type="InterPro" id="IPR023404">
    <property type="entry name" value="rSAM_horseshoe"/>
</dbReference>
<keyword evidence="4" id="KW-0408">Iron</keyword>
<reference evidence="8" key="1">
    <citation type="journal article" date="2015" name="Nature">
        <title>Complex archaea that bridge the gap between prokaryotes and eukaryotes.</title>
        <authorList>
            <person name="Spang A."/>
            <person name="Saw J.H."/>
            <person name="Jorgensen S.L."/>
            <person name="Zaremba-Niedzwiedzka K."/>
            <person name="Martijn J."/>
            <person name="Lind A.E."/>
            <person name="van Eijk R."/>
            <person name="Schleper C."/>
            <person name="Guy L."/>
            <person name="Ettema T.J."/>
        </authorList>
    </citation>
    <scope>NUCLEOTIDE SEQUENCE</scope>
</reference>
<dbReference type="EMBL" id="LAZR01052139">
    <property type="protein sequence ID" value="KKK83616.1"/>
    <property type="molecule type" value="Genomic_DNA"/>
</dbReference>
<dbReference type="CDD" id="cd02068">
    <property type="entry name" value="radical_SAM_B12_BD"/>
    <property type="match status" value="1"/>
</dbReference>
<dbReference type="PROSITE" id="PS51332">
    <property type="entry name" value="B12_BINDING"/>
    <property type="match status" value="1"/>
</dbReference>
<feature type="domain" description="Radical SAM core" evidence="7">
    <location>
        <begin position="199"/>
        <end position="387"/>
    </location>
</feature>
<dbReference type="PROSITE" id="PS51918">
    <property type="entry name" value="RADICAL_SAM"/>
    <property type="match status" value="1"/>
</dbReference>
<comment type="caution">
    <text evidence="8">The sequence shown here is derived from an EMBL/GenBank/DDBJ whole genome shotgun (WGS) entry which is preliminary data.</text>
</comment>
<dbReference type="GO" id="GO:0031419">
    <property type="term" value="F:cobalamin binding"/>
    <property type="evidence" value="ECO:0007669"/>
    <property type="project" value="InterPro"/>
</dbReference>
<dbReference type="SFLD" id="SFLDG01082">
    <property type="entry name" value="B12-binding_domain_containing"/>
    <property type="match status" value="1"/>
</dbReference>
<dbReference type="InterPro" id="IPR036724">
    <property type="entry name" value="Cobalamin-bd_sf"/>
</dbReference>
<dbReference type="InterPro" id="IPR007197">
    <property type="entry name" value="rSAM"/>
</dbReference>
<sequence>MSEVCLISTPSRSFNHYRPPMALMYIAAYLEDKGIETDIVDLKLEDPIASPGKKEKEKISKDVLAEVFRLSPKIIGIPCCTPEFNEVIFLAGKIKENNPDAIIIVGGTHPTLIPEDFFFDASPIDYAVIGEGEVTTFELAQAIKKKKDVNSVEGIGFYNKKDKCFVRTEPRPLIQDLDSLPFPAFEKVDMEYYTTPSPYSVRGVMLSSFYILYGRGCPSSCTFCVSKNLRKAAGPGRFLRFRSPKNVADEIEHLTKKYKIDGFYIIDDAFTLQPQHAKEFCDELIARKLDLIWACETRVNRVDSDLLKKMRKAGCIQVDFGVESGSPDCLKRVKKGITVDQIKDAFDACKNVGIRTFANVLVNLPGETESELQQTFDLLEEIKPTVT</sequence>
<evidence type="ECO:0000259" key="7">
    <source>
        <dbReference type="PROSITE" id="PS51918"/>
    </source>
</evidence>
<protein>
    <submittedName>
        <fullName evidence="8">Uncharacterized protein</fullName>
    </submittedName>
</protein>
<dbReference type="SUPFAM" id="SSF102114">
    <property type="entry name" value="Radical SAM enzymes"/>
    <property type="match status" value="1"/>
</dbReference>
<organism evidence="8">
    <name type="scientific">marine sediment metagenome</name>
    <dbReference type="NCBI Taxonomy" id="412755"/>
    <lineage>
        <taxon>unclassified sequences</taxon>
        <taxon>metagenomes</taxon>
        <taxon>ecological metagenomes</taxon>
    </lineage>
</organism>
<keyword evidence="5" id="KW-0411">Iron-sulfur</keyword>
<feature type="non-terminal residue" evidence="8">
    <location>
        <position position="387"/>
    </location>
</feature>
<dbReference type="GO" id="GO:0051539">
    <property type="term" value="F:4 iron, 4 sulfur cluster binding"/>
    <property type="evidence" value="ECO:0007669"/>
    <property type="project" value="UniProtKB-KW"/>
</dbReference>
<dbReference type="InterPro" id="IPR058240">
    <property type="entry name" value="rSAM_sf"/>
</dbReference>
<dbReference type="PANTHER" id="PTHR43409">
    <property type="entry name" value="ANAEROBIC MAGNESIUM-PROTOPORPHYRIN IX MONOMETHYL ESTER CYCLASE-RELATED"/>
    <property type="match status" value="1"/>
</dbReference>